<dbReference type="InterPro" id="IPR035906">
    <property type="entry name" value="MetI-like_sf"/>
</dbReference>
<keyword evidence="11" id="KW-1185">Reference proteome</keyword>
<evidence type="ECO:0000256" key="6">
    <source>
        <dbReference type="ARBA" id="ARBA00023136"/>
    </source>
</evidence>
<feature type="transmembrane region" description="Helical" evidence="7">
    <location>
        <begin position="99"/>
        <end position="121"/>
    </location>
</feature>
<evidence type="ECO:0000256" key="5">
    <source>
        <dbReference type="ARBA" id="ARBA00022989"/>
    </source>
</evidence>
<dbReference type="FunFam" id="1.10.3720.10:FF:000003">
    <property type="entry name" value="Aliphatic sulfonate ABC transporter permease"/>
    <property type="match status" value="1"/>
</dbReference>
<dbReference type="Proteomes" id="UP000186819">
    <property type="component" value="Unassembled WGS sequence"/>
</dbReference>
<feature type="transmembrane region" description="Helical" evidence="7">
    <location>
        <begin position="161"/>
        <end position="181"/>
    </location>
</feature>
<dbReference type="OrthoDB" id="8138334at2"/>
<evidence type="ECO:0000313" key="10">
    <source>
        <dbReference type="EMBL" id="SIQ53577.1"/>
    </source>
</evidence>
<dbReference type="Gene3D" id="1.10.3720.10">
    <property type="entry name" value="MetI-like"/>
    <property type="match status" value="1"/>
</dbReference>
<feature type="chain" id="PRO_5009938481" evidence="8">
    <location>
        <begin position="20"/>
        <end position="294"/>
    </location>
</feature>
<comment type="subcellular location">
    <subcellularLocation>
        <location evidence="1 7">Cell membrane</location>
        <topology evidence="1 7">Multi-pass membrane protein</topology>
    </subcellularLocation>
</comment>
<sequence length="294" mass="31505">MSASALALSPAAASATAPAAPEIPRGGFLAGWWAGLRLDRIALRVLALILCVAFWQAAAVHHLDLGIVTFRFVPAPTEVAAAAWGLFQSPKLFAHVTNSLIRVFAGFGVAALLGIALGLVIGRSRWLEDTLLPPLEVMRPIPGVAWIPLAILMFPSSELSMIFITFMGALFPVLLNTIHGVEAIDRRLIASSRSLGAGRWSVFAEVVLPGALPSVVTGLAIGMGTSWFCLVTAEMIAGQYGIGYYTWESYTLQNYADIVVGMLFIGAFGMASSGLIKLLGRLLMPWYRIQERHA</sequence>
<evidence type="ECO:0000256" key="3">
    <source>
        <dbReference type="ARBA" id="ARBA00022475"/>
    </source>
</evidence>
<feature type="transmembrane region" description="Helical" evidence="7">
    <location>
        <begin position="43"/>
        <end position="61"/>
    </location>
</feature>
<evidence type="ECO:0000313" key="11">
    <source>
        <dbReference type="Proteomes" id="UP000186819"/>
    </source>
</evidence>
<reference evidence="11" key="1">
    <citation type="submission" date="2017-01" db="EMBL/GenBank/DDBJ databases">
        <authorList>
            <person name="Varghese N."/>
            <person name="Submissions S."/>
        </authorList>
    </citation>
    <scope>NUCLEOTIDE SEQUENCE [LARGE SCALE GENOMIC DNA]</scope>
    <source>
        <strain evidence="11">ATCC 51758</strain>
    </source>
</reference>
<keyword evidence="5 7" id="KW-1133">Transmembrane helix</keyword>
<keyword evidence="4 7" id="KW-0812">Transmembrane</keyword>
<dbReference type="InterPro" id="IPR000515">
    <property type="entry name" value="MetI-like"/>
</dbReference>
<name>A0A1N6TJZ3_9RHOO</name>
<dbReference type="PANTHER" id="PTHR30151">
    <property type="entry name" value="ALKANE SULFONATE ABC TRANSPORTER-RELATED, MEMBRANE SUBUNIT"/>
    <property type="match status" value="1"/>
</dbReference>
<proteinExistence type="inferred from homology"/>
<dbReference type="AlphaFoldDB" id="A0A1N6TJZ3"/>
<dbReference type="GO" id="GO:0042918">
    <property type="term" value="P:alkanesulfonate transmembrane transport"/>
    <property type="evidence" value="ECO:0007669"/>
    <property type="project" value="UniProtKB-ARBA"/>
</dbReference>
<evidence type="ECO:0000256" key="7">
    <source>
        <dbReference type="RuleBase" id="RU363032"/>
    </source>
</evidence>
<keyword evidence="6 7" id="KW-0472">Membrane</keyword>
<gene>
    <name evidence="10" type="ORF">SAMN05421829_10519</name>
</gene>
<evidence type="ECO:0000256" key="8">
    <source>
        <dbReference type="SAM" id="SignalP"/>
    </source>
</evidence>
<keyword evidence="3" id="KW-1003">Cell membrane</keyword>
<dbReference type="EMBL" id="FTMD01000005">
    <property type="protein sequence ID" value="SIQ53577.1"/>
    <property type="molecule type" value="Genomic_DNA"/>
</dbReference>
<feature type="transmembrane region" description="Helical" evidence="7">
    <location>
        <begin position="68"/>
        <end position="87"/>
    </location>
</feature>
<feature type="transmembrane region" description="Helical" evidence="7">
    <location>
        <begin position="258"/>
        <end position="279"/>
    </location>
</feature>
<feature type="domain" description="ABC transmembrane type-1" evidence="9">
    <location>
        <begin position="96"/>
        <end position="276"/>
    </location>
</feature>
<protein>
    <submittedName>
        <fullName evidence="10">NitT/TauT family transport system permease protein</fullName>
    </submittedName>
</protein>
<keyword evidence="8" id="KW-0732">Signal</keyword>
<dbReference type="Pfam" id="PF00528">
    <property type="entry name" value="BPD_transp_1"/>
    <property type="match status" value="1"/>
</dbReference>
<evidence type="ECO:0000256" key="1">
    <source>
        <dbReference type="ARBA" id="ARBA00004651"/>
    </source>
</evidence>
<accession>A0A1N6TJZ3</accession>
<evidence type="ECO:0000256" key="4">
    <source>
        <dbReference type="ARBA" id="ARBA00022692"/>
    </source>
</evidence>
<dbReference type="PROSITE" id="PS50928">
    <property type="entry name" value="ABC_TM1"/>
    <property type="match status" value="1"/>
</dbReference>
<dbReference type="CDD" id="cd06261">
    <property type="entry name" value="TM_PBP2"/>
    <property type="match status" value="1"/>
</dbReference>
<dbReference type="STRING" id="34027.SAMN05421829_10519"/>
<dbReference type="SUPFAM" id="SSF161098">
    <property type="entry name" value="MetI-like"/>
    <property type="match status" value="1"/>
</dbReference>
<keyword evidence="2 7" id="KW-0813">Transport</keyword>
<organism evidence="10 11">
    <name type="scientific">Aromatoleum tolulyticum</name>
    <dbReference type="NCBI Taxonomy" id="34027"/>
    <lineage>
        <taxon>Bacteria</taxon>
        <taxon>Pseudomonadati</taxon>
        <taxon>Pseudomonadota</taxon>
        <taxon>Betaproteobacteria</taxon>
        <taxon>Rhodocyclales</taxon>
        <taxon>Rhodocyclaceae</taxon>
        <taxon>Aromatoleum</taxon>
    </lineage>
</organism>
<dbReference type="GO" id="GO:0005886">
    <property type="term" value="C:plasma membrane"/>
    <property type="evidence" value="ECO:0007669"/>
    <property type="project" value="UniProtKB-SubCell"/>
</dbReference>
<feature type="transmembrane region" description="Helical" evidence="7">
    <location>
        <begin position="202"/>
        <end position="221"/>
    </location>
</feature>
<evidence type="ECO:0000256" key="2">
    <source>
        <dbReference type="ARBA" id="ARBA00022448"/>
    </source>
</evidence>
<evidence type="ECO:0000259" key="9">
    <source>
        <dbReference type="PROSITE" id="PS50928"/>
    </source>
</evidence>
<feature type="signal peptide" evidence="8">
    <location>
        <begin position="1"/>
        <end position="19"/>
    </location>
</feature>
<dbReference type="PANTHER" id="PTHR30151:SF0">
    <property type="entry name" value="ABC TRANSPORTER PERMEASE PROTEIN MJ0413-RELATED"/>
    <property type="match status" value="1"/>
</dbReference>
<comment type="similarity">
    <text evidence="7">Belongs to the binding-protein-dependent transport system permease family.</text>
</comment>